<sequence length="104" mass="11391">MNLLVLLASTSFWDSVSPELSSRMSISLTIILTLAAYTSTRPAAIEKAPYVTFHDWCEQMGIVIVTGISVHNVFAVVMCGGEHGEAPVWMAEEFERNEDQTLAG</sequence>
<organism evidence="2 3">
    <name type="scientific">Prorocentrum cordatum</name>
    <dbReference type="NCBI Taxonomy" id="2364126"/>
    <lineage>
        <taxon>Eukaryota</taxon>
        <taxon>Sar</taxon>
        <taxon>Alveolata</taxon>
        <taxon>Dinophyceae</taxon>
        <taxon>Prorocentrales</taxon>
        <taxon>Prorocentraceae</taxon>
        <taxon>Prorocentrum</taxon>
    </lineage>
</organism>
<dbReference type="Proteomes" id="UP001189429">
    <property type="component" value="Unassembled WGS sequence"/>
</dbReference>
<protein>
    <submittedName>
        <fullName evidence="2">Uncharacterized protein</fullName>
    </submittedName>
</protein>
<feature type="signal peptide" evidence="1">
    <location>
        <begin position="1"/>
        <end position="18"/>
    </location>
</feature>
<dbReference type="Gene3D" id="1.20.58.390">
    <property type="entry name" value="Neurotransmitter-gated ion-channel transmembrane domain"/>
    <property type="match status" value="1"/>
</dbReference>
<accession>A0ABN9VUC3</accession>
<evidence type="ECO:0000256" key="1">
    <source>
        <dbReference type="SAM" id="SignalP"/>
    </source>
</evidence>
<keyword evidence="1" id="KW-0732">Signal</keyword>
<proteinExistence type="predicted"/>
<reference evidence="2" key="1">
    <citation type="submission" date="2023-10" db="EMBL/GenBank/DDBJ databases">
        <authorList>
            <person name="Chen Y."/>
            <person name="Shah S."/>
            <person name="Dougan E. K."/>
            <person name="Thang M."/>
            <person name="Chan C."/>
        </authorList>
    </citation>
    <scope>NUCLEOTIDE SEQUENCE [LARGE SCALE GENOMIC DNA]</scope>
</reference>
<dbReference type="EMBL" id="CAUYUJ010017704">
    <property type="protein sequence ID" value="CAK0877121.1"/>
    <property type="molecule type" value="Genomic_DNA"/>
</dbReference>
<gene>
    <name evidence="2" type="ORF">PCOR1329_LOCUS61266</name>
</gene>
<evidence type="ECO:0000313" key="2">
    <source>
        <dbReference type="EMBL" id="CAK0877121.1"/>
    </source>
</evidence>
<comment type="caution">
    <text evidence="2">The sequence shown here is derived from an EMBL/GenBank/DDBJ whole genome shotgun (WGS) entry which is preliminary data.</text>
</comment>
<keyword evidence="3" id="KW-1185">Reference proteome</keyword>
<evidence type="ECO:0000313" key="3">
    <source>
        <dbReference type="Proteomes" id="UP001189429"/>
    </source>
</evidence>
<name>A0ABN9VUC3_9DINO</name>
<feature type="chain" id="PRO_5046142288" evidence="1">
    <location>
        <begin position="19"/>
        <end position="104"/>
    </location>
</feature>
<dbReference type="InterPro" id="IPR038050">
    <property type="entry name" value="Neuro_actylchol_rec"/>
</dbReference>